<comment type="caution">
    <text evidence="7">The sequence shown here is derived from an EMBL/GenBank/DDBJ whole genome shotgun (WGS) entry which is preliminary data.</text>
</comment>
<keyword evidence="5 7" id="KW-0808">Transferase</keyword>
<dbReference type="PANTHER" id="PTHR10695:SF46">
    <property type="entry name" value="BIFUNCTIONAL COENZYME A SYNTHASE-RELATED"/>
    <property type="match status" value="1"/>
</dbReference>
<evidence type="ECO:0000313" key="8">
    <source>
        <dbReference type="Proteomes" id="UP001209317"/>
    </source>
</evidence>
<accession>A0AAE3IMD7</accession>
<dbReference type="InterPro" id="IPR027417">
    <property type="entry name" value="P-loop_NTPase"/>
</dbReference>
<dbReference type="SUPFAM" id="SSF52540">
    <property type="entry name" value="P-loop containing nucleoside triphosphate hydrolases"/>
    <property type="match status" value="1"/>
</dbReference>
<proteinExistence type="inferred from homology"/>
<comment type="subcellular location">
    <subcellularLocation>
        <location evidence="5">Cytoplasm</location>
    </subcellularLocation>
</comment>
<dbReference type="NCBIfam" id="TIGR00152">
    <property type="entry name" value="dephospho-CoA kinase"/>
    <property type="match status" value="1"/>
</dbReference>
<evidence type="ECO:0000256" key="4">
    <source>
        <dbReference type="ARBA" id="ARBA00022993"/>
    </source>
</evidence>
<reference evidence="7" key="1">
    <citation type="submission" date="2022-10" db="EMBL/GenBank/DDBJ databases">
        <authorList>
            <person name="Kim H.S."/>
            <person name="Kim J.-S."/>
            <person name="Suh M.K."/>
            <person name="Eom M.K."/>
            <person name="Lee J.-S."/>
        </authorList>
    </citation>
    <scope>NUCLEOTIDE SEQUENCE</scope>
    <source>
        <strain evidence="7">LIP-5</strain>
    </source>
</reference>
<feature type="binding site" evidence="5">
    <location>
        <begin position="11"/>
        <end position="16"/>
    </location>
    <ligand>
        <name>ATP</name>
        <dbReference type="ChEBI" id="CHEBI:30616"/>
    </ligand>
</feature>
<keyword evidence="8" id="KW-1185">Reference proteome</keyword>
<dbReference type="Proteomes" id="UP001209317">
    <property type="component" value="Unassembled WGS sequence"/>
</dbReference>
<keyword evidence="4 5" id="KW-0173">Coenzyme A biosynthesis</keyword>
<dbReference type="PROSITE" id="PS51219">
    <property type="entry name" value="DPCK"/>
    <property type="match status" value="1"/>
</dbReference>
<name>A0AAE3IMD7_9BACT</name>
<evidence type="ECO:0000256" key="5">
    <source>
        <dbReference type="HAMAP-Rule" id="MF_00376"/>
    </source>
</evidence>
<evidence type="ECO:0000256" key="2">
    <source>
        <dbReference type="ARBA" id="ARBA00022741"/>
    </source>
</evidence>
<dbReference type="GO" id="GO:0005524">
    <property type="term" value="F:ATP binding"/>
    <property type="evidence" value="ECO:0007669"/>
    <property type="project" value="UniProtKB-UniRule"/>
</dbReference>
<evidence type="ECO:0000256" key="3">
    <source>
        <dbReference type="ARBA" id="ARBA00022840"/>
    </source>
</evidence>
<keyword evidence="5" id="KW-0963">Cytoplasm</keyword>
<keyword evidence="3 5" id="KW-0067">ATP-binding</keyword>
<dbReference type="CDD" id="cd02022">
    <property type="entry name" value="DPCK"/>
    <property type="match status" value="1"/>
</dbReference>
<protein>
    <recommendedName>
        <fullName evidence="5 6">Dephospho-CoA kinase</fullName>
        <ecNumber evidence="5 6">2.7.1.24</ecNumber>
    </recommendedName>
    <alternativeName>
        <fullName evidence="5">Dephosphocoenzyme A kinase</fullName>
    </alternativeName>
</protein>
<comment type="similarity">
    <text evidence="1 5">Belongs to the CoaE family.</text>
</comment>
<evidence type="ECO:0000256" key="1">
    <source>
        <dbReference type="ARBA" id="ARBA00009018"/>
    </source>
</evidence>
<dbReference type="Gene3D" id="3.40.50.300">
    <property type="entry name" value="P-loop containing nucleotide triphosphate hydrolases"/>
    <property type="match status" value="1"/>
</dbReference>
<dbReference type="HAMAP" id="MF_00376">
    <property type="entry name" value="Dephospho_CoA_kinase"/>
    <property type="match status" value="1"/>
</dbReference>
<keyword evidence="5 7" id="KW-0418">Kinase</keyword>
<dbReference type="Pfam" id="PF01121">
    <property type="entry name" value="CoaE"/>
    <property type="match status" value="1"/>
</dbReference>
<gene>
    <name evidence="5 7" type="primary">coaE</name>
    <name evidence="7" type="ORF">OD355_09110</name>
</gene>
<dbReference type="RefSeq" id="WP_263038158.1">
    <property type="nucleotide sequence ID" value="NZ_JAOTPL010000012.1"/>
</dbReference>
<organism evidence="7 8">
    <name type="scientific">Haoranjiania flava</name>
    <dbReference type="NCBI Taxonomy" id="1856322"/>
    <lineage>
        <taxon>Bacteria</taxon>
        <taxon>Pseudomonadati</taxon>
        <taxon>Bacteroidota</taxon>
        <taxon>Chitinophagia</taxon>
        <taxon>Chitinophagales</taxon>
        <taxon>Chitinophagaceae</taxon>
        <taxon>Haoranjiania</taxon>
    </lineage>
</organism>
<dbReference type="EMBL" id="JAOTPL010000012">
    <property type="protein sequence ID" value="MCU7694672.1"/>
    <property type="molecule type" value="Genomic_DNA"/>
</dbReference>
<dbReference type="EC" id="2.7.1.24" evidence="5 6"/>
<dbReference type="AlphaFoldDB" id="A0AAE3IMD7"/>
<dbReference type="GO" id="GO:0015937">
    <property type="term" value="P:coenzyme A biosynthetic process"/>
    <property type="evidence" value="ECO:0007669"/>
    <property type="project" value="UniProtKB-UniRule"/>
</dbReference>
<dbReference type="GO" id="GO:0004140">
    <property type="term" value="F:dephospho-CoA kinase activity"/>
    <property type="evidence" value="ECO:0007669"/>
    <property type="project" value="UniProtKB-UniRule"/>
</dbReference>
<comment type="pathway">
    <text evidence="5">Cofactor biosynthesis; coenzyme A biosynthesis; CoA from (R)-pantothenate: step 5/5.</text>
</comment>
<dbReference type="GO" id="GO:0005737">
    <property type="term" value="C:cytoplasm"/>
    <property type="evidence" value="ECO:0007669"/>
    <property type="project" value="UniProtKB-SubCell"/>
</dbReference>
<evidence type="ECO:0000256" key="6">
    <source>
        <dbReference type="NCBIfam" id="TIGR00152"/>
    </source>
</evidence>
<dbReference type="PANTHER" id="PTHR10695">
    <property type="entry name" value="DEPHOSPHO-COA KINASE-RELATED"/>
    <property type="match status" value="1"/>
</dbReference>
<keyword evidence="2 5" id="KW-0547">Nucleotide-binding</keyword>
<evidence type="ECO:0000313" key="7">
    <source>
        <dbReference type="EMBL" id="MCU7694672.1"/>
    </source>
</evidence>
<comment type="catalytic activity">
    <reaction evidence="5">
        <text>3'-dephospho-CoA + ATP = ADP + CoA + H(+)</text>
        <dbReference type="Rhea" id="RHEA:18245"/>
        <dbReference type="ChEBI" id="CHEBI:15378"/>
        <dbReference type="ChEBI" id="CHEBI:30616"/>
        <dbReference type="ChEBI" id="CHEBI:57287"/>
        <dbReference type="ChEBI" id="CHEBI:57328"/>
        <dbReference type="ChEBI" id="CHEBI:456216"/>
        <dbReference type="EC" id="2.7.1.24"/>
    </reaction>
</comment>
<dbReference type="InterPro" id="IPR001977">
    <property type="entry name" value="Depp_CoAkinase"/>
</dbReference>
<comment type="function">
    <text evidence="5">Catalyzes the phosphorylation of the 3'-hydroxyl group of dephosphocoenzyme A to form coenzyme A.</text>
</comment>
<sequence>MIKAGITGGIGSGKSLVSKIFETLGIPVFDADSRSKDLLNEDDVLKRQVIKNFGNVYGNNGMLQRKMLAEKVFSDNEQLTLLNSIVHPAAMRAFDTWVSRQKAPYIIKEAAILFEAGTAGGLDIVIGVYAPKALRIQRAMNRSNSSRQEVLSRMERQIDEEIKMRLCDYVIFNDESRLLIPQVLEIHHAIISSKSLNF</sequence>